<dbReference type="Pfam" id="PF00304">
    <property type="entry name" value="Gamma-thionin"/>
    <property type="match status" value="1"/>
</dbReference>
<evidence type="ECO:0000256" key="1">
    <source>
        <dbReference type="ARBA" id="ARBA00022729"/>
    </source>
</evidence>
<dbReference type="PANTHER" id="PTHR33147:SF39">
    <property type="entry name" value="DRO1 PROTEIN-RELATED"/>
    <property type="match status" value="1"/>
</dbReference>
<gene>
    <name evidence="5" type="ORF">AQUCO_00100817v1</name>
</gene>
<name>A0A2G5FCE9_AQUCA</name>
<evidence type="ECO:0000256" key="3">
    <source>
        <dbReference type="SAM" id="SignalP"/>
    </source>
</evidence>
<evidence type="ECO:0000313" key="6">
    <source>
        <dbReference type="Proteomes" id="UP000230069"/>
    </source>
</evidence>
<evidence type="ECO:0000313" key="5">
    <source>
        <dbReference type="EMBL" id="PIA65576.1"/>
    </source>
</evidence>
<evidence type="ECO:0000256" key="2">
    <source>
        <dbReference type="ARBA" id="ARBA00023157"/>
    </source>
</evidence>
<dbReference type="InterPro" id="IPR003614">
    <property type="entry name" value="Knottins"/>
</dbReference>
<dbReference type="EMBL" id="KZ305018">
    <property type="protein sequence ID" value="PIA65576.1"/>
    <property type="molecule type" value="Genomic_DNA"/>
</dbReference>
<dbReference type="PANTHER" id="PTHR33147">
    <property type="entry name" value="DEFENSIN-LIKE PROTEIN 1"/>
    <property type="match status" value="1"/>
</dbReference>
<dbReference type="SUPFAM" id="SSF57095">
    <property type="entry name" value="Scorpion toxin-like"/>
    <property type="match status" value="1"/>
</dbReference>
<dbReference type="Gene3D" id="3.30.30.10">
    <property type="entry name" value="Knottin, scorpion toxin-like"/>
    <property type="match status" value="1"/>
</dbReference>
<dbReference type="InterPro" id="IPR008176">
    <property type="entry name" value="Defensin_plant"/>
</dbReference>
<protein>
    <recommendedName>
        <fullName evidence="4">Knottins-like domain-containing protein</fullName>
    </recommendedName>
</protein>
<dbReference type="PROSITE" id="PS00940">
    <property type="entry name" value="GAMMA_THIONIN"/>
    <property type="match status" value="1"/>
</dbReference>
<keyword evidence="1 3" id="KW-0732">Signal</keyword>
<accession>A0A2G5FCE9</accession>
<keyword evidence="2" id="KW-1015">Disulfide bond</keyword>
<reference evidence="5 6" key="1">
    <citation type="submission" date="2017-09" db="EMBL/GenBank/DDBJ databases">
        <title>WGS assembly of Aquilegia coerulea Goldsmith.</title>
        <authorList>
            <person name="Hodges S."/>
            <person name="Kramer E."/>
            <person name="Nordborg M."/>
            <person name="Tomkins J."/>
            <person name="Borevitz J."/>
            <person name="Derieg N."/>
            <person name="Yan J."/>
            <person name="Mihaltcheva S."/>
            <person name="Hayes R.D."/>
            <person name="Rokhsar D."/>
        </authorList>
    </citation>
    <scope>NUCLEOTIDE SEQUENCE [LARGE SCALE GENOMIC DNA]</scope>
    <source>
        <strain evidence="6">cv. Goldsmith</strain>
    </source>
</reference>
<proteinExistence type="predicted"/>
<dbReference type="AlphaFoldDB" id="A0A2G5FCE9"/>
<dbReference type="InParanoid" id="A0A2G5FCE9"/>
<dbReference type="SMART" id="SM00505">
    <property type="entry name" value="Knot1"/>
    <property type="match status" value="1"/>
</dbReference>
<dbReference type="InterPro" id="IPR036574">
    <property type="entry name" value="Scorpion_toxin-like_sf"/>
</dbReference>
<dbReference type="OrthoDB" id="1851987at2759"/>
<dbReference type="Proteomes" id="UP000230069">
    <property type="component" value="Unassembled WGS sequence"/>
</dbReference>
<keyword evidence="6" id="KW-1185">Reference proteome</keyword>
<feature type="chain" id="PRO_5013579414" description="Knottins-like domain-containing protein" evidence="3">
    <location>
        <begin position="27"/>
        <end position="76"/>
    </location>
</feature>
<dbReference type="GO" id="GO:0006952">
    <property type="term" value="P:defense response"/>
    <property type="evidence" value="ECO:0007669"/>
    <property type="project" value="InterPro"/>
</dbReference>
<organism evidence="5 6">
    <name type="scientific">Aquilegia coerulea</name>
    <name type="common">Rocky mountain columbine</name>
    <dbReference type="NCBI Taxonomy" id="218851"/>
    <lineage>
        <taxon>Eukaryota</taxon>
        <taxon>Viridiplantae</taxon>
        <taxon>Streptophyta</taxon>
        <taxon>Embryophyta</taxon>
        <taxon>Tracheophyta</taxon>
        <taxon>Spermatophyta</taxon>
        <taxon>Magnoliopsida</taxon>
        <taxon>Ranunculales</taxon>
        <taxon>Ranunculaceae</taxon>
        <taxon>Thalictroideae</taxon>
        <taxon>Aquilegia</taxon>
    </lineage>
</organism>
<evidence type="ECO:0000259" key="4">
    <source>
        <dbReference type="SMART" id="SM00505"/>
    </source>
</evidence>
<feature type="signal peptide" evidence="3">
    <location>
        <begin position="1"/>
        <end position="26"/>
    </location>
</feature>
<sequence length="76" mass="8808">MAKLLTLVFVFLLLVGSFEMETLVEAATCKVGSATWKGWCEYSDECQKQCREWERYDGGSCEYTFPSEKCICYYEC</sequence>
<feature type="domain" description="Knottins-like" evidence="4">
    <location>
        <begin position="28"/>
        <end position="76"/>
    </location>
</feature>